<dbReference type="Pfam" id="PF04392">
    <property type="entry name" value="ABC_sub_bind"/>
    <property type="match status" value="1"/>
</dbReference>
<reference evidence="3" key="2">
    <citation type="submission" date="2021-04" db="EMBL/GenBank/DDBJ databases">
        <authorList>
            <person name="Gilroy R."/>
        </authorList>
    </citation>
    <scope>NUCLEOTIDE SEQUENCE</scope>
    <source>
        <strain evidence="3">ChiBcec18-1249</strain>
    </source>
</reference>
<organism evidence="3 4">
    <name type="scientific">Candidatus Oscillibacter excrementigallinarum</name>
    <dbReference type="NCBI Taxonomy" id="2838716"/>
    <lineage>
        <taxon>Bacteria</taxon>
        <taxon>Bacillati</taxon>
        <taxon>Bacillota</taxon>
        <taxon>Clostridia</taxon>
        <taxon>Eubacteriales</taxon>
        <taxon>Oscillospiraceae</taxon>
        <taxon>Oscillibacter</taxon>
    </lineage>
</organism>
<reference evidence="3" key="1">
    <citation type="journal article" date="2021" name="PeerJ">
        <title>Extensive microbial diversity within the chicken gut microbiome revealed by metagenomics and culture.</title>
        <authorList>
            <person name="Gilroy R."/>
            <person name="Ravi A."/>
            <person name="Getino M."/>
            <person name="Pursley I."/>
            <person name="Horton D.L."/>
            <person name="Alikhan N.F."/>
            <person name="Baker D."/>
            <person name="Gharbi K."/>
            <person name="Hall N."/>
            <person name="Watson M."/>
            <person name="Adriaenssens E.M."/>
            <person name="Foster-Nyarko E."/>
            <person name="Jarju S."/>
            <person name="Secka A."/>
            <person name="Antonio M."/>
            <person name="Oren A."/>
            <person name="Chaudhuri R.R."/>
            <person name="La Ragione R."/>
            <person name="Hildebrand F."/>
            <person name="Pallen M.J."/>
        </authorList>
    </citation>
    <scope>NUCLEOTIDE SEQUENCE</scope>
    <source>
        <strain evidence="3">ChiBcec18-1249</strain>
    </source>
</reference>
<accession>A0A9D2RQN0</accession>
<dbReference type="SUPFAM" id="SSF53822">
    <property type="entry name" value="Periplasmic binding protein-like I"/>
    <property type="match status" value="1"/>
</dbReference>
<feature type="compositionally biased region" description="Low complexity" evidence="1">
    <location>
        <begin position="24"/>
        <end position="37"/>
    </location>
</feature>
<dbReference type="PANTHER" id="PTHR35271">
    <property type="entry name" value="ABC TRANSPORTER, SUBSTRATE-BINDING LIPOPROTEIN-RELATED"/>
    <property type="match status" value="1"/>
</dbReference>
<feature type="signal peptide" evidence="2">
    <location>
        <begin position="1"/>
        <end position="22"/>
    </location>
</feature>
<dbReference type="PROSITE" id="PS51257">
    <property type="entry name" value="PROKAR_LIPOPROTEIN"/>
    <property type="match status" value="1"/>
</dbReference>
<dbReference type="CDD" id="cd06325">
    <property type="entry name" value="PBP1_ABC_unchar_transporter"/>
    <property type="match status" value="1"/>
</dbReference>
<evidence type="ECO:0000313" key="3">
    <source>
        <dbReference type="EMBL" id="HJB12455.1"/>
    </source>
</evidence>
<dbReference type="InterPro" id="IPR028082">
    <property type="entry name" value="Peripla_BP_I"/>
</dbReference>
<evidence type="ECO:0000313" key="4">
    <source>
        <dbReference type="Proteomes" id="UP000823824"/>
    </source>
</evidence>
<evidence type="ECO:0000256" key="2">
    <source>
        <dbReference type="SAM" id="SignalP"/>
    </source>
</evidence>
<protein>
    <submittedName>
        <fullName evidence="3">ABC transporter substrate-binding protein</fullName>
    </submittedName>
</protein>
<dbReference type="InterPro" id="IPR007487">
    <property type="entry name" value="ABC_transpt-TYRBP-like"/>
</dbReference>
<dbReference type="Gene3D" id="3.40.50.2300">
    <property type="match status" value="2"/>
</dbReference>
<feature type="region of interest" description="Disordered" evidence="1">
    <location>
        <begin position="24"/>
        <end position="43"/>
    </location>
</feature>
<feature type="chain" id="PRO_5038628266" evidence="2">
    <location>
        <begin position="23"/>
        <end position="337"/>
    </location>
</feature>
<dbReference type="AlphaFoldDB" id="A0A9D2RQN0"/>
<dbReference type="PANTHER" id="PTHR35271:SF1">
    <property type="entry name" value="ABC TRANSPORTER, SUBSTRATE-BINDING LIPOPROTEIN"/>
    <property type="match status" value="1"/>
</dbReference>
<comment type="caution">
    <text evidence="3">The sequence shown here is derived from an EMBL/GenBank/DDBJ whole genome shotgun (WGS) entry which is preliminary data.</text>
</comment>
<keyword evidence="2" id="KW-0732">Signal</keyword>
<evidence type="ECO:0000256" key="1">
    <source>
        <dbReference type="SAM" id="MobiDB-lite"/>
    </source>
</evidence>
<name>A0A9D2RQN0_9FIRM</name>
<sequence>MKKKFLALALTAVMALSLAACGGDTQSTDTDTSSDASGAETGGDGQTYTVGIIQQVQHEALDAATQGFQDALTELLGDSVTIDPQNASGDSANCTTIANNFVSQGVDLIMANGTTALQAASSASQTIPILGTSITEYGVALGIDGFDGTTGFNVSGTSDLAPLDQQAAMLQEWFPDAQTVGLLYCSSEPNSQYQVDTVQGYLEDMGYTCTQYSFSDSNDLSAVATTACAESDVLYVPTDNTAANNAELIGNIALDAQTPIIAGEEGICKGCGVATLTISYYDIGYATGEMAYEILVNGADPAEMAIQYAPQFTPKYNPTMCEALGLTPPDGYEAIAD</sequence>
<dbReference type="EMBL" id="DWZJ01000013">
    <property type="protein sequence ID" value="HJB12455.1"/>
    <property type="molecule type" value="Genomic_DNA"/>
</dbReference>
<dbReference type="Proteomes" id="UP000823824">
    <property type="component" value="Unassembled WGS sequence"/>
</dbReference>
<gene>
    <name evidence="3" type="ORF">H9787_01935</name>
</gene>
<proteinExistence type="predicted"/>